<accession>A0A5B7HS70</accession>
<comment type="caution">
    <text evidence="1">The sequence shown here is derived from an EMBL/GenBank/DDBJ whole genome shotgun (WGS) entry which is preliminary data.</text>
</comment>
<organism evidence="1 2">
    <name type="scientific">Portunus trituberculatus</name>
    <name type="common">Swimming crab</name>
    <name type="synonym">Neptunus trituberculatus</name>
    <dbReference type="NCBI Taxonomy" id="210409"/>
    <lineage>
        <taxon>Eukaryota</taxon>
        <taxon>Metazoa</taxon>
        <taxon>Ecdysozoa</taxon>
        <taxon>Arthropoda</taxon>
        <taxon>Crustacea</taxon>
        <taxon>Multicrustacea</taxon>
        <taxon>Malacostraca</taxon>
        <taxon>Eumalacostraca</taxon>
        <taxon>Eucarida</taxon>
        <taxon>Decapoda</taxon>
        <taxon>Pleocyemata</taxon>
        <taxon>Brachyura</taxon>
        <taxon>Eubrachyura</taxon>
        <taxon>Portunoidea</taxon>
        <taxon>Portunidae</taxon>
        <taxon>Portuninae</taxon>
        <taxon>Portunus</taxon>
    </lineage>
</organism>
<proteinExistence type="predicted"/>
<dbReference type="AlphaFoldDB" id="A0A5B7HS70"/>
<evidence type="ECO:0000313" key="1">
    <source>
        <dbReference type="EMBL" id="MPC75851.1"/>
    </source>
</evidence>
<sequence>MNVNNTTFCGSLIWLTRHAPAKNFILSWTQLRWASAVARQFSLAVNPSCDELMQRHKLQLQHV</sequence>
<protein>
    <submittedName>
        <fullName evidence="1">Uncharacterized protein</fullName>
    </submittedName>
</protein>
<evidence type="ECO:0000313" key="2">
    <source>
        <dbReference type="Proteomes" id="UP000324222"/>
    </source>
</evidence>
<gene>
    <name evidence="1" type="ORF">E2C01_070248</name>
</gene>
<reference evidence="1 2" key="1">
    <citation type="submission" date="2019-05" db="EMBL/GenBank/DDBJ databases">
        <title>Another draft genome of Portunus trituberculatus and its Hox gene families provides insights of decapod evolution.</title>
        <authorList>
            <person name="Jeong J.-H."/>
            <person name="Song I."/>
            <person name="Kim S."/>
            <person name="Choi T."/>
            <person name="Kim D."/>
            <person name="Ryu S."/>
            <person name="Kim W."/>
        </authorList>
    </citation>
    <scope>NUCLEOTIDE SEQUENCE [LARGE SCALE GENOMIC DNA]</scope>
    <source>
        <tissue evidence="1">Muscle</tissue>
    </source>
</reference>
<dbReference type="Proteomes" id="UP000324222">
    <property type="component" value="Unassembled WGS sequence"/>
</dbReference>
<name>A0A5B7HS70_PORTR</name>
<keyword evidence="2" id="KW-1185">Reference proteome</keyword>
<dbReference type="EMBL" id="VSRR010042017">
    <property type="protein sequence ID" value="MPC75851.1"/>
    <property type="molecule type" value="Genomic_DNA"/>
</dbReference>